<dbReference type="RefSeq" id="WP_028373400.1">
    <property type="nucleotide sequence ID" value="NZ_CAAAJD010000014.1"/>
</dbReference>
<dbReference type="GO" id="GO:0006508">
    <property type="term" value="P:proteolysis"/>
    <property type="evidence" value="ECO:0007669"/>
    <property type="project" value="UniProtKB-KW"/>
</dbReference>
<dbReference type="InterPro" id="IPR029062">
    <property type="entry name" value="Class_I_gatase-like"/>
</dbReference>
<dbReference type="Proteomes" id="UP000054869">
    <property type="component" value="Unassembled WGS sequence"/>
</dbReference>
<keyword evidence="3" id="KW-0645">Protease</keyword>
<dbReference type="InterPro" id="IPR006286">
    <property type="entry name" value="C56_PfpI-like"/>
</dbReference>
<dbReference type="GO" id="GO:0008233">
    <property type="term" value="F:peptidase activity"/>
    <property type="evidence" value="ECO:0007669"/>
    <property type="project" value="UniProtKB-KW"/>
</dbReference>
<dbReference type="AlphaFoldDB" id="A0A0W0VTT5"/>
<evidence type="ECO:0000256" key="1">
    <source>
        <dbReference type="ARBA" id="ARBA00008542"/>
    </source>
</evidence>
<evidence type="ECO:0000313" key="4">
    <source>
        <dbReference type="Proteomes" id="UP000054869"/>
    </source>
</evidence>
<keyword evidence="3" id="KW-0378">Hydrolase</keyword>
<dbReference type="InterPro" id="IPR002818">
    <property type="entry name" value="DJ-1/PfpI"/>
</dbReference>
<proteinExistence type="inferred from homology"/>
<dbReference type="PATRIC" id="fig|45067.4.peg.889"/>
<keyword evidence="4" id="KW-1185">Reference proteome</keyword>
<dbReference type="Gene3D" id="3.40.50.880">
    <property type="match status" value="1"/>
</dbReference>
<dbReference type="CDD" id="cd03134">
    <property type="entry name" value="GATase1_PfpI_like"/>
    <property type="match status" value="1"/>
</dbReference>
<dbReference type="PROSITE" id="PS51276">
    <property type="entry name" value="PEPTIDASE_C56_PFPI"/>
    <property type="match status" value="1"/>
</dbReference>
<comment type="caution">
    <text evidence="3">The sequence shown here is derived from an EMBL/GenBank/DDBJ whole genome shotgun (WGS) entry which is preliminary data.</text>
</comment>
<dbReference type="PANTHER" id="PTHR42733">
    <property type="entry name" value="DJ-1 PROTEIN"/>
    <property type="match status" value="1"/>
</dbReference>
<evidence type="ECO:0000259" key="2">
    <source>
        <dbReference type="Pfam" id="PF01965"/>
    </source>
</evidence>
<dbReference type="OrthoDB" id="9792284at2"/>
<name>A0A0W0VTT5_9GAMM</name>
<sequence length="182" mass="20323">MERLKGIKVAILAANGFEQVEMEKPRKALENEGAETFLISPEKDYVQGWHHLEKGDTFSVDVPLTKAKADNFDALLLPGGVINPDRLRTFPEAAAFVKEMSEQHKPIAAICHGPWMLINAEVAKGHKVTSWYSIKLDLINAGAEWVDAPVVCDEQLLTSRKPDDIPQFNEAMIKLFESRAKV</sequence>
<dbReference type="STRING" id="45067.Llan_0858"/>
<accession>A0A0W0VTT5</accession>
<comment type="similarity">
    <text evidence="1">Belongs to the peptidase C56 family.</text>
</comment>
<feature type="domain" description="DJ-1/PfpI" evidence="2">
    <location>
        <begin position="8"/>
        <end position="174"/>
    </location>
</feature>
<dbReference type="NCBIfam" id="TIGR01382">
    <property type="entry name" value="PfpI"/>
    <property type="match status" value="1"/>
</dbReference>
<dbReference type="SUPFAM" id="SSF52317">
    <property type="entry name" value="Class I glutamine amidotransferase-like"/>
    <property type="match status" value="1"/>
</dbReference>
<dbReference type="Pfam" id="PF01965">
    <property type="entry name" value="DJ-1_PfpI"/>
    <property type="match status" value="1"/>
</dbReference>
<dbReference type="EMBL" id="LNYI01000014">
    <property type="protein sequence ID" value="KTD23487.1"/>
    <property type="molecule type" value="Genomic_DNA"/>
</dbReference>
<evidence type="ECO:0000313" key="3">
    <source>
        <dbReference type="EMBL" id="KTD23487.1"/>
    </source>
</evidence>
<dbReference type="PANTHER" id="PTHR42733:SF12">
    <property type="entry name" value="PROTEINASE"/>
    <property type="match status" value="1"/>
</dbReference>
<protein>
    <submittedName>
        <fullName evidence="3">Intracellular protease, ThiJ/PfpI family</fullName>
    </submittedName>
</protein>
<gene>
    <name evidence="3" type="ORF">Llan_0858</name>
</gene>
<organism evidence="3 4">
    <name type="scientific">Legionella lansingensis</name>
    <dbReference type="NCBI Taxonomy" id="45067"/>
    <lineage>
        <taxon>Bacteria</taxon>
        <taxon>Pseudomonadati</taxon>
        <taxon>Pseudomonadota</taxon>
        <taxon>Gammaproteobacteria</taxon>
        <taxon>Legionellales</taxon>
        <taxon>Legionellaceae</taxon>
        <taxon>Legionella</taxon>
    </lineage>
</organism>
<reference evidence="3 4" key="1">
    <citation type="submission" date="2015-11" db="EMBL/GenBank/DDBJ databases">
        <title>Genomic analysis of 38 Legionella species identifies large and diverse effector repertoires.</title>
        <authorList>
            <person name="Burstein D."/>
            <person name="Amaro F."/>
            <person name="Zusman T."/>
            <person name="Lifshitz Z."/>
            <person name="Cohen O."/>
            <person name="Gilbert J.A."/>
            <person name="Pupko T."/>
            <person name="Shuman H.A."/>
            <person name="Segal G."/>
        </authorList>
    </citation>
    <scope>NUCLEOTIDE SEQUENCE [LARGE SCALE GENOMIC DNA]</scope>
    <source>
        <strain evidence="3 4">ATCC 49751</strain>
    </source>
</reference>
<dbReference type="eggNOG" id="COG0693">
    <property type="taxonomic scope" value="Bacteria"/>
</dbReference>